<name>A0A7R9D145_TIMPO</name>
<organism evidence="1">
    <name type="scientific">Timema poppense</name>
    <name type="common">Walking stick</name>
    <dbReference type="NCBI Taxonomy" id="170557"/>
    <lineage>
        <taxon>Eukaryota</taxon>
        <taxon>Metazoa</taxon>
        <taxon>Ecdysozoa</taxon>
        <taxon>Arthropoda</taxon>
        <taxon>Hexapoda</taxon>
        <taxon>Insecta</taxon>
        <taxon>Pterygota</taxon>
        <taxon>Neoptera</taxon>
        <taxon>Polyneoptera</taxon>
        <taxon>Phasmatodea</taxon>
        <taxon>Timematodea</taxon>
        <taxon>Timematoidea</taxon>
        <taxon>Timematidae</taxon>
        <taxon>Timema</taxon>
    </lineage>
</organism>
<accession>A0A7R9D145</accession>
<evidence type="ECO:0000313" key="1">
    <source>
        <dbReference type="EMBL" id="CAD7405134.1"/>
    </source>
</evidence>
<gene>
    <name evidence="1" type="ORF">TPSB3V08_LOCUS4826</name>
</gene>
<dbReference type="EMBL" id="OD002405">
    <property type="protein sequence ID" value="CAD7405134.1"/>
    <property type="molecule type" value="Genomic_DNA"/>
</dbReference>
<proteinExistence type="predicted"/>
<protein>
    <submittedName>
        <fullName evidence="1">Uncharacterized protein</fullName>
    </submittedName>
</protein>
<reference evidence="1" key="1">
    <citation type="submission" date="2020-11" db="EMBL/GenBank/DDBJ databases">
        <authorList>
            <person name="Tran Van P."/>
        </authorList>
    </citation>
    <scope>NUCLEOTIDE SEQUENCE</scope>
</reference>
<dbReference type="AlphaFoldDB" id="A0A7R9D145"/>
<sequence length="92" mass="9824">MMDGGTGLTPVSAPLIPSCSSQQRNSVAGGCVVLSSPDSVPPKLVSLCLLGRLNAYNVEDLKSETASALADRRGKSERDHVYREEILEYSKT</sequence>